<name>A0AA38S661_9PEZI</name>
<dbReference type="GO" id="GO:0005886">
    <property type="term" value="C:plasma membrane"/>
    <property type="evidence" value="ECO:0007669"/>
    <property type="project" value="TreeGrafter"/>
</dbReference>
<dbReference type="InterPro" id="IPR036259">
    <property type="entry name" value="MFS_trans_sf"/>
</dbReference>
<feature type="region of interest" description="Disordered" evidence="6">
    <location>
        <begin position="1"/>
        <end position="50"/>
    </location>
</feature>
<feature type="transmembrane region" description="Helical" evidence="7">
    <location>
        <begin position="424"/>
        <end position="445"/>
    </location>
</feature>
<dbReference type="SUPFAM" id="SSF103473">
    <property type="entry name" value="MFS general substrate transporter"/>
    <property type="match status" value="1"/>
</dbReference>
<dbReference type="Gene3D" id="1.20.1250.20">
    <property type="entry name" value="MFS general substrate transporter like domains"/>
    <property type="match status" value="1"/>
</dbReference>
<keyword evidence="5 7" id="KW-0472">Membrane</keyword>
<feature type="transmembrane region" description="Helical" evidence="7">
    <location>
        <begin position="158"/>
        <end position="178"/>
    </location>
</feature>
<comment type="subcellular location">
    <subcellularLocation>
        <location evidence="1">Membrane</location>
        <topology evidence="1">Multi-pass membrane protein</topology>
    </subcellularLocation>
</comment>
<dbReference type="InterPro" id="IPR020846">
    <property type="entry name" value="MFS_dom"/>
</dbReference>
<feature type="transmembrane region" description="Helical" evidence="7">
    <location>
        <begin position="184"/>
        <end position="204"/>
    </location>
</feature>
<evidence type="ECO:0000256" key="1">
    <source>
        <dbReference type="ARBA" id="ARBA00004141"/>
    </source>
</evidence>
<gene>
    <name evidence="9" type="ORF">NKR23_g3253</name>
</gene>
<dbReference type="PANTHER" id="PTHR23501:SF198">
    <property type="entry name" value="AZOLE RESISTANCE PROTEIN 1-RELATED"/>
    <property type="match status" value="1"/>
</dbReference>
<organism evidence="9 10">
    <name type="scientific">Pleurostoma richardsiae</name>
    <dbReference type="NCBI Taxonomy" id="41990"/>
    <lineage>
        <taxon>Eukaryota</taxon>
        <taxon>Fungi</taxon>
        <taxon>Dikarya</taxon>
        <taxon>Ascomycota</taxon>
        <taxon>Pezizomycotina</taxon>
        <taxon>Sordariomycetes</taxon>
        <taxon>Sordariomycetidae</taxon>
        <taxon>Calosphaeriales</taxon>
        <taxon>Pleurostomataceae</taxon>
        <taxon>Pleurostoma</taxon>
    </lineage>
</organism>
<dbReference type="PRINTS" id="PR01036">
    <property type="entry name" value="TCRTETB"/>
</dbReference>
<protein>
    <submittedName>
        <fullName evidence="9">MFS general substrate transporter</fullName>
    </submittedName>
</protein>
<feature type="domain" description="Major facilitator superfamily (MFS) profile" evidence="8">
    <location>
        <begin position="63"/>
        <end position="517"/>
    </location>
</feature>
<dbReference type="FunFam" id="1.20.1720.10:FF:000012">
    <property type="entry name" value="MFS toxin efflux pump (AflT)"/>
    <property type="match status" value="1"/>
</dbReference>
<feature type="transmembrane region" description="Helical" evidence="7">
    <location>
        <begin position="531"/>
        <end position="552"/>
    </location>
</feature>
<keyword evidence="2" id="KW-0813">Transport</keyword>
<evidence type="ECO:0000256" key="5">
    <source>
        <dbReference type="ARBA" id="ARBA00023136"/>
    </source>
</evidence>
<feature type="transmembrane region" description="Helical" evidence="7">
    <location>
        <begin position="328"/>
        <end position="353"/>
    </location>
</feature>
<keyword evidence="4 7" id="KW-1133">Transmembrane helix</keyword>
<dbReference type="Pfam" id="PF07690">
    <property type="entry name" value="MFS_1"/>
    <property type="match status" value="1"/>
</dbReference>
<feature type="transmembrane region" description="Helical" evidence="7">
    <location>
        <begin position="258"/>
        <end position="276"/>
    </location>
</feature>
<evidence type="ECO:0000313" key="10">
    <source>
        <dbReference type="Proteomes" id="UP001174694"/>
    </source>
</evidence>
<comment type="caution">
    <text evidence="9">The sequence shown here is derived from an EMBL/GenBank/DDBJ whole genome shotgun (WGS) entry which is preliminary data.</text>
</comment>
<dbReference type="InterPro" id="IPR011701">
    <property type="entry name" value="MFS"/>
</dbReference>
<evidence type="ECO:0000256" key="3">
    <source>
        <dbReference type="ARBA" id="ARBA00022692"/>
    </source>
</evidence>
<feature type="compositionally biased region" description="Low complexity" evidence="6">
    <location>
        <begin position="34"/>
        <end position="45"/>
    </location>
</feature>
<keyword evidence="10" id="KW-1185">Reference proteome</keyword>
<sequence>MSTTTGPETDKSPADDTTATATDGTVEDVEKDVSAASATPQTTAQQHDDDEDRYPHGLKLVLIILSLCLAIFLVALDQTIIAPALGAITDDFSSVRDIGWYGAAYLLTTTALQPVYGTIYRLFSVKWTYLVAVAVFELGSLVSAVAPTSTAFIVGRAVAGLGTAGLFSGSIVILSYTLPLRKRPVAFGMIGAMWGVASVAGPLLGGVFTDRATWRWCFYINLPIGGLAMASIIIFLHIEQTETQHMPLVDKIKELDLLGTAILIPCIVCLILALQWGGYKYAWNSAHIIGLFVGFGVMALIFVAIQLWKGDRGTLPPRLFKNRDVLCAMLFAFFFGAAFFPLVYYLALYFQAVQGDSAVKAGIKILPLLIAVVFTSILGGGLISAFGYYNPFVLPSMILFTVGAGMITTSTLHSPVRVWFGYQVLTGLGVGVGFQVGVLVVQAVLPHEDIPVATACVQFFQSLGGAIFIAVAQTVFQNGIVDGIKSDAPAVNPSIVLNAGASEVKQILQAMHLEQYTEAVLNAYLQGLRHAYFITVGCAAAAFVAASGLSWINIKKKKEEYATPGAAKNSVDVEARPKKADSEAVEFEETIAR</sequence>
<dbReference type="AlphaFoldDB" id="A0AA38S661"/>
<evidence type="ECO:0000256" key="6">
    <source>
        <dbReference type="SAM" id="MobiDB-lite"/>
    </source>
</evidence>
<evidence type="ECO:0000313" key="9">
    <source>
        <dbReference type="EMBL" id="KAJ9151389.1"/>
    </source>
</evidence>
<proteinExistence type="predicted"/>
<dbReference type="CDD" id="cd17502">
    <property type="entry name" value="MFS_Azr1_MDR_like"/>
    <property type="match status" value="1"/>
</dbReference>
<dbReference type="PANTHER" id="PTHR23501">
    <property type="entry name" value="MAJOR FACILITATOR SUPERFAMILY"/>
    <property type="match status" value="1"/>
</dbReference>
<dbReference type="FunFam" id="1.20.1250.20:FF:000196">
    <property type="entry name" value="MFS toxin efflux pump (AflT)"/>
    <property type="match status" value="1"/>
</dbReference>
<accession>A0AA38S661</accession>
<dbReference type="Proteomes" id="UP001174694">
    <property type="component" value="Unassembled WGS sequence"/>
</dbReference>
<dbReference type="PROSITE" id="PS50850">
    <property type="entry name" value="MFS"/>
    <property type="match status" value="1"/>
</dbReference>
<dbReference type="EMBL" id="JANBVO010000006">
    <property type="protein sequence ID" value="KAJ9151389.1"/>
    <property type="molecule type" value="Genomic_DNA"/>
</dbReference>
<dbReference type="GO" id="GO:0022857">
    <property type="term" value="F:transmembrane transporter activity"/>
    <property type="evidence" value="ECO:0007669"/>
    <property type="project" value="InterPro"/>
</dbReference>
<evidence type="ECO:0000256" key="4">
    <source>
        <dbReference type="ARBA" id="ARBA00022989"/>
    </source>
</evidence>
<reference evidence="9" key="1">
    <citation type="submission" date="2022-07" db="EMBL/GenBank/DDBJ databases">
        <title>Fungi with potential for degradation of polypropylene.</title>
        <authorList>
            <person name="Gostincar C."/>
        </authorList>
    </citation>
    <scope>NUCLEOTIDE SEQUENCE</scope>
    <source>
        <strain evidence="9">EXF-13308</strain>
    </source>
</reference>
<feature type="transmembrane region" description="Helical" evidence="7">
    <location>
        <begin position="60"/>
        <end position="86"/>
    </location>
</feature>
<evidence type="ECO:0000259" key="8">
    <source>
        <dbReference type="PROSITE" id="PS50850"/>
    </source>
</evidence>
<feature type="transmembrane region" description="Helical" evidence="7">
    <location>
        <begin position="216"/>
        <end position="238"/>
    </location>
</feature>
<feature type="transmembrane region" description="Helical" evidence="7">
    <location>
        <begin position="127"/>
        <end position="146"/>
    </location>
</feature>
<feature type="transmembrane region" description="Helical" evidence="7">
    <location>
        <begin position="288"/>
        <end position="308"/>
    </location>
</feature>
<dbReference type="Gene3D" id="1.20.1720.10">
    <property type="entry name" value="Multidrug resistance protein D"/>
    <property type="match status" value="1"/>
</dbReference>
<feature type="transmembrane region" description="Helical" evidence="7">
    <location>
        <begin position="365"/>
        <end position="386"/>
    </location>
</feature>
<feature type="transmembrane region" description="Helical" evidence="7">
    <location>
        <begin position="392"/>
        <end position="412"/>
    </location>
</feature>
<evidence type="ECO:0000256" key="2">
    <source>
        <dbReference type="ARBA" id="ARBA00022448"/>
    </source>
</evidence>
<evidence type="ECO:0000256" key="7">
    <source>
        <dbReference type="SAM" id="Phobius"/>
    </source>
</evidence>
<feature type="transmembrane region" description="Helical" evidence="7">
    <location>
        <begin position="98"/>
        <end position="115"/>
    </location>
</feature>
<keyword evidence="3 7" id="KW-0812">Transmembrane</keyword>